<evidence type="ECO:0000256" key="5">
    <source>
        <dbReference type="ARBA" id="ARBA00023136"/>
    </source>
</evidence>
<comment type="similarity">
    <text evidence="9">Belongs to the SPACA4/bouncer family.</text>
</comment>
<feature type="domain" description="UPAR/Ly6" evidence="11">
    <location>
        <begin position="18"/>
        <end position="102"/>
    </location>
</feature>
<keyword evidence="5" id="KW-0472">Membrane</keyword>
<evidence type="ECO:0000256" key="3">
    <source>
        <dbReference type="ARBA" id="ARBA00022622"/>
    </source>
</evidence>
<keyword evidence="3" id="KW-0336">GPI-anchor</keyword>
<reference evidence="12" key="2">
    <citation type="submission" date="2016-06" db="EMBL/GenBank/DDBJ databases">
        <title>The genome of a short-lived fish provides insights into sex chromosome evolution and the genetic control of aging.</title>
        <authorList>
            <person name="Reichwald K."/>
            <person name="Felder M."/>
            <person name="Petzold A."/>
            <person name="Koch P."/>
            <person name="Groth M."/>
            <person name="Platzer M."/>
        </authorList>
    </citation>
    <scope>NUCLEOTIDE SEQUENCE</scope>
    <source>
        <tissue evidence="12">Brain</tissue>
    </source>
</reference>
<reference evidence="12" key="1">
    <citation type="submission" date="2016-05" db="EMBL/GenBank/DDBJ databases">
        <authorList>
            <person name="Lavstsen T."/>
            <person name="Jespersen J.S."/>
        </authorList>
    </citation>
    <scope>NUCLEOTIDE SEQUENCE</scope>
    <source>
        <tissue evidence="12">Brain</tissue>
    </source>
</reference>
<dbReference type="GO" id="GO:0035036">
    <property type="term" value="P:sperm-egg recognition"/>
    <property type="evidence" value="ECO:0007669"/>
    <property type="project" value="TreeGrafter"/>
</dbReference>
<evidence type="ECO:0000256" key="7">
    <source>
        <dbReference type="ARBA" id="ARBA00023180"/>
    </source>
</evidence>
<dbReference type="InterPro" id="IPR046354">
    <property type="entry name" value="SPACA4/Bouncer"/>
</dbReference>
<feature type="signal peptide" evidence="10">
    <location>
        <begin position="1"/>
        <end position="19"/>
    </location>
</feature>
<accession>A0A1A7Y1K7</accession>
<dbReference type="Pfam" id="PF00021">
    <property type="entry name" value="UPAR_LY6"/>
    <property type="match status" value="1"/>
</dbReference>
<dbReference type="PANTHER" id="PTHR47613">
    <property type="entry name" value="SPERM ACROSOME MEMBRANE-ASSOCIATED PROTEIN 4"/>
    <property type="match status" value="1"/>
</dbReference>
<evidence type="ECO:0000256" key="1">
    <source>
        <dbReference type="ARBA" id="ARBA00004609"/>
    </source>
</evidence>
<keyword evidence="4 10" id="KW-0732">Signal</keyword>
<feature type="chain" id="PRO_5008363665" description="UPAR/Ly6 domain-containing protein" evidence="10">
    <location>
        <begin position="20"/>
        <end position="128"/>
    </location>
</feature>
<keyword evidence="2" id="KW-1003">Cell membrane</keyword>
<comment type="subcellular location">
    <subcellularLocation>
        <location evidence="1">Cell membrane</location>
        <topology evidence="1">Lipid-anchor</topology>
        <topology evidence="1">GPI-anchor</topology>
    </subcellularLocation>
</comment>
<dbReference type="GO" id="GO:0005886">
    <property type="term" value="C:plasma membrane"/>
    <property type="evidence" value="ECO:0007669"/>
    <property type="project" value="UniProtKB-SubCell"/>
</dbReference>
<dbReference type="AlphaFoldDB" id="A0A1A7Y1K7"/>
<evidence type="ECO:0000313" key="12">
    <source>
        <dbReference type="EMBL" id="SBP23880.1"/>
    </source>
</evidence>
<dbReference type="InterPro" id="IPR016054">
    <property type="entry name" value="LY6_UPA_recep-like"/>
</dbReference>
<evidence type="ECO:0000256" key="10">
    <source>
        <dbReference type="SAM" id="SignalP"/>
    </source>
</evidence>
<name>A0A1A7Y1K7_9TELE</name>
<sequence>MKRIAFICAVAFCFALGQALDCYQCKIGFWNLCITSKITCNSGEQCFSGVGKAGGIMDIKMKGCLAADKCNRTTSENFPVISNTTAYSMNRTCCITDMCNSAPGLPGTNGLSLALTSVSALFAAHLMV</sequence>
<dbReference type="Gene3D" id="2.10.60.10">
    <property type="entry name" value="CD59"/>
    <property type="match status" value="1"/>
</dbReference>
<evidence type="ECO:0000256" key="9">
    <source>
        <dbReference type="ARBA" id="ARBA00029446"/>
    </source>
</evidence>
<evidence type="ECO:0000256" key="6">
    <source>
        <dbReference type="ARBA" id="ARBA00023157"/>
    </source>
</evidence>
<keyword evidence="6" id="KW-1015">Disulfide bond</keyword>
<evidence type="ECO:0000256" key="2">
    <source>
        <dbReference type="ARBA" id="ARBA00022475"/>
    </source>
</evidence>
<dbReference type="SUPFAM" id="SSF57302">
    <property type="entry name" value="Snake toxin-like"/>
    <property type="match status" value="1"/>
</dbReference>
<protein>
    <recommendedName>
        <fullName evidence="11">UPAR/Ly6 domain-containing protein</fullName>
    </recommendedName>
</protein>
<dbReference type="InterPro" id="IPR045860">
    <property type="entry name" value="Snake_toxin-like_sf"/>
</dbReference>
<dbReference type="PANTHER" id="PTHR47613:SF1">
    <property type="entry name" value="SPERM ACROSOME MEMBRANE-ASSOCIATED PROTEIN 4"/>
    <property type="match status" value="1"/>
</dbReference>
<evidence type="ECO:0000259" key="11">
    <source>
        <dbReference type="Pfam" id="PF00021"/>
    </source>
</evidence>
<keyword evidence="8" id="KW-0449">Lipoprotein</keyword>
<evidence type="ECO:0000256" key="8">
    <source>
        <dbReference type="ARBA" id="ARBA00023288"/>
    </source>
</evidence>
<evidence type="ECO:0000256" key="4">
    <source>
        <dbReference type="ARBA" id="ARBA00022729"/>
    </source>
</evidence>
<keyword evidence="7" id="KW-0325">Glycoprotein</keyword>
<organism evidence="12">
    <name type="scientific">Iconisemion striatum</name>
    <dbReference type="NCBI Taxonomy" id="60296"/>
    <lineage>
        <taxon>Eukaryota</taxon>
        <taxon>Metazoa</taxon>
        <taxon>Chordata</taxon>
        <taxon>Craniata</taxon>
        <taxon>Vertebrata</taxon>
        <taxon>Euteleostomi</taxon>
        <taxon>Actinopterygii</taxon>
        <taxon>Neopterygii</taxon>
        <taxon>Teleostei</taxon>
        <taxon>Neoteleostei</taxon>
        <taxon>Acanthomorphata</taxon>
        <taxon>Ovalentaria</taxon>
        <taxon>Atherinomorphae</taxon>
        <taxon>Cyprinodontiformes</taxon>
        <taxon>Nothobranchiidae</taxon>
        <taxon>Iconisemion</taxon>
    </lineage>
</organism>
<gene>
    <name evidence="12" type="primary">FP067396.1</name>
</gene>
<proteinExistence type="inferred from homology"/>
<dbReference type="GO" id="GO:0098552">
    <property type="term" value="C:side of membrane"/>
    <property type="evidence" value="ECO:0007669"/>
    <property type="project" value="UniProtKB-KW"/>
</dbReference>
<dbReference type="EMBL" id="HADX01001648">
    <property type="protein sequence ID" value="SBP23880.1"/>
    <property type="molecule type" value="Transcribed_RNA"/>
</dbReference>